<reference evidence="4 5" key="1">
    <citation type="submission" date="2017-04" db="EMBL/GenBank/DDBJ databases">
        <authorList>
            <person name="Afonso C.L."/>
            <person name="Miller P.J."/>
            <person name="Scott M.A."/>
            <person name="Spackman E."/>
            <person name="Goraichik I."/>
            <person name="Dimitrov K.M."/>
            <person name="Suarez D.L."/>
            <person name="Swayne D.E."/>
        </authorList>
    </citation>
    <scope>NUCLEOTIDE SEQUENCE [LARGE SCALE GENOMIC DNA]</scope>
    <source>
        <strain evidence="4 5">DSM 11270</strain>
    </source>
</reference>
<keyword evidence="5" id="KW-1185">Reference proteome</keyword>
<dbReference type="SUPFAM" id="SSF51735">
    <property type="entry name" value="NAD(P)-binding Rossmann-fold domains"/>
    <property type="match status" value="2"/>
</dbReference>
<dbReference type="Pfam" id="PF02719">
    <property type="entry name" value="Polysacc_synt_2"/>
    <property type="match status" value="1"/>
</dbReference>
<evidence type="ECO:0000313" key="4">
    <source>
        <dbReference type="EMBL" id="SMB88960.1"/>
    </source>
</evidence>
<proteinExistence type="inferred from homology"/>
<keyword evidence="2" id="KW-0472">Membrane</keyword>
<feature type="domain" description="Polysaccharide biosynthesis protein CapD-like" evidence="3">
    <location>
        <begin position="289"/>
        <end position="571"/>
    </location>
</feature>
<protein>
    <submittedName>
        <fullName evidence="4">NDP-sugar epimerase, includes UDP-GlcNAc-inverting 4,6-dehydratase FlaA1 and capsular polysaccharide biosynthesis protein EpsC</fullName>
    </submittedName>
</protein>
<dbReference type="InterPro" id="IPR051203">
    <property type="entry name" value="Polysaccharide_Synthase-Rel"/>
</dbReference>
<dbReference type="PANTHER" id="PTHR43318">
    <property type="entry name" value="UDP-N-ACETYLGLUCOSAMINE 4,6-DEHYDRATASE"/>
    <property type="match status" value="1"/>
</dbReference>
<dbReference type="Pfam" id="PF13727">
    <property type="entry name" value="CoA_binding_3"/>
    <property type="match status" value="1"/>
</dbReference>
<dbReference type="Gene3D" id="3.40.50.720">
    <property type="entry name" value="NAD(P)-binding Rossmann-like Domain"/>
    <property type="match status" value="2"/>
</dbReference>
<evidence type="ECO:0000313" key="5">
    <source>
        <dbReference type="Proteomes" id="UP000192731"/>
    </source>
</evidence>
<sequence length="646" mass="72285">MFNNINKNIRVLSLMLIDALIVNISLFGSLLIRFDWAIPLNYLQLVNKYALLFTIISLACFAMFGLYKRVWQYASIGELITIMLAVTVGTTLKITFGYLIVNTEGPFLPRSVLLLTWFMTIFMIGGSRLIWRLYREHKAGGHIKGGKPVVIYGAGDAGVMVAREMRNHFSTQINVVGFIDDDHVKRGLKLLGLPVLGDRENIAKVVEKYGIERIILAIPSAEGKEVRKVVEICKETSAEVQILPGMFDLIDGTISVNNIREVQIEDLLGREPVKVDLEEITEYTHNKTVLVTGAGGSIGSELCRQVARFSPKKLLLLDIYEHTIYDLEIELRNEFPELKIYPLIKDIREKESMENVFRDYSPQVVFHAAAHKHVPLMEHNPEEAIKNNIKGTYNVAQAADRFNVQKFVMISTDKAVNPTSVMGATKRVGEMIIQHMDKISKTSFVAVRFGNVLGSKGSVIPLFKRQIANGGPVTVTHPEMVRFFMTIPEAVQLVIQAGAMARGGEIFILDMGEPVKIMDLANSLIKLSGFEPNVDIDIKISGVRPGEKLYEELLTADDVCDATTHKRIFVEKPSEPDVAVMEEIILGIMTDNLPVNKAGVEIYLKNLIPSFREKCAENSADFDEQEEVNEQDLDFKSNEANNVLVS</sequence>
<evidence type="ECO:0000256" key="1">
    <source>
        <dbReference type="ARBA" id="ARBA00007430"/>
    </source>
</evidence>
<keyword evidence="2" id="KW-1133">Transmembrane helix</keyword>
<dbReference type="CDD" id="cd05237">
    <property type="entry name" value="UDP_invert_4-6DH_SDR_e"/>
    <property type="match status" value="1"/>
</dbReference>
<dbReference type="InterPro" id="IPR003869">
    <property type="entry name" value="Polysac_CapD-like"/>
</dbReference>
<dbReference type="EMBL" id="FWWT01000016">
    <property type="protein sequence ID" value="SMB88960.1"/>
    <property type="molecule type" value="Genomic_DNA"/>
</dbReference>
<dbReference type="InterPro" id="IPR036291">
    <property type="entry name" value="NAD(P)-bd_dom_sf"/>
</dbReference>
<comment type="similarity">
    <text evidence="1">Belongs to the polysaccharide synthase family.</text>
</comment>
<accession>A0A1W1V713</accession>
<dbReference type="PANTHER" id="PTHR43318:SF1">
    <property type="entry name" value="POLYSACCHARIDE BIOSYNTHESIS PROTEIN EPSC-RELATED"/>
    <property type="match status" value="1"/>
</dbReference>
<evidence type="ECO:0000256" key="2">
    <source>
        <dbReference type="SAM" id="Phobius"/>
    </source>
</evidence>
<feature type="transmembrane region" description="Helical" evidence="2">
    <location>
        <begin position="49"/>
        <end position="67"/>
    </location>
</feature>
<name>A0A1W1V713_DESTI</name>
<keyword evidence="2" id="KW-0812">Transmembrane</keyword>
<dbReference type="STRING" id="656914.SAMN00017405_0554"/>
<feature type="transmembrane region" description="Helical" evidence="2">
    <location>
        <begin position="12"/>
        <end position="34"/>
    </location>
</feature>
<organism evidence="4 5">
    <name type="scientific">Desulfonispora thiosulfatigenes DSM 11270</name>
    <dbReference type="NCBI Taxonomy" id="656914"/>
    <lineage>
        <taxon>Bacteria</taxon>
        <taxon>Bacillati</taxon>
        <taxon>Bacillota</taxon>
        <taxon>Clostridia</taxon>
        <taxon>Eubacteriales</taxon>
        <taxon>Peptococcaceae</taxon>
        <taxon>Desulfonispora</taxon>
    </lineage>
</organism>
<dbReference type="AlphaFoldDB" id="A0A1W1V713"/>
<gene>
    <name evidence="4" type="ORF">SAMN00017405_0554</name>
</gene>
<dbReference type="Proteomes" id="UP000192731">
    <property type="component" value="Unassembled WGS sequence"/>
</dbReference>
<evidence type="ECO:0000259" key="3">
    <source>
        <dbReference type="Pfam" id="PF02719"/>
    </source>
</evidence>
<dbReference type="RefSeq" id="WP_200805883.1">
    <property type="nucleotide sequence ID" value="NZ_FWWT01000016.1"/>
</dbReference>
<feature type="transmembrane region" description="Helical" evidence="2">
    <location>
        <begin position="112"/>
        <end position="131"/>
    </location>
</feature>
<feature type="transmembrane region" description="Helical" evidence="2">
    <location>
        <begin position="79"/>
        <end position="100"/>
    </location>
</feature>